<gene>
    <name evidence="1" type="ORF">F936_03194</name>
</gene>
<dbReference type="GeneID" id="92918449"/>
<dbReference type="InterPro" id="IPR038765">
    <property type="entry name" value="Papain-like_cys_pep_sf"/>
</dbReference>
<comment type="caution">
    <text evidence="1">The sequence shown here is derived from an EMBL/GenBank/DDBJ whole genome shotgun (WGS) entry which is preliminary data.</text>
</comment>
<name>A0ABP2UBY0_ACICA</name>
<organism evidence="1 2">
    <name type="scientific">Acinetobacter calcoaceticus DSM 30006 = CIP 81.8</name>
    <dbReference type="NCBI Taxonomy" id="981331"/>
    <lineage>
        <taxon>Bacteria</taxon>
        <taxon>Pseudomonadati</taxon>
        <taxon>Pseudomonadota</taxon>
        <taxon>Gammaproteobacteria</taxon>
        <taxon>Moraxellales</taxon>
        <taxon>Moraxellaceae</taxon>
        <taxon>Acinetobacter</taxon>
        <taxon>Acinetobacter calcoaceticus/baumannii complex</taxon>
    </lineage>
</organism>
<dbReference type="InterPro" id="IPR024453">
    <property type="entry name" value="Peptidase_C92"/>
</dbReference>
<evidence type="ECO:0000313" key="2">
    <source>
        <dbReference type="Proteomes" id="UP000013024"/>
    </source>
</evidence>
<dbReference type="Gene3D" id="3.90.1720.10">
    <property type="entry name" value="endopeptidase domain like (from Nostoc punctiforme)"/>
    <property type="match status" value="1"/>
</dbReference>
<reference evidence="1 2" key="1">
    <citation type="submission" date="2013-02" db="EMBL/GenBank/DDBJ databases">
        <title>The Genome Sequence of Acinetobacter calcoaceticus CIP 81.8.</title>
        <authorList>
            <consortium name="The Broad Institute Genome Sequencing Platform"/>
            <consortium name="The Broad Institute Genome Sequencing Center for Infectious Disease"/>
            <person name="Cerqueira G."/>
            <person name="Feldgarden M."/>
            <person name="Courvalin P."/>
            <person name="Perichon B."/>
            <person name="Grillot-Courvalin C."/>
            <person name="Clermont D."/>
            <person name="Rocha E."/>
            <person name="Yoon E.-J."/>
            <person name="Nemec A."/>
            <person name="Walker B."/>
            <person name="Young S.K."/>
            <person name="Zeng Q."/>
            <person name="Gargeya S."/>
            <person name="Fitzgerald M."/>
            <person name="Haas B."/>
            <person name="Abouelleil A."/>
            <person name="Alvarado L."/>
            <person name="Arachchi H.M."/>
            <person name="Berlin A.M."/>
            <person name="Chapman S.B."/>
            <person name="Dewar J."/>
            <person name="Goldberg J."/>
            <person name="Griggs A."/>
            <person name="Gujja S."/>
            <person name="Hansen M."/>
            <person name="Howarth C."/>
            <person name="Imamovic A."/>
            <person name="Larimer J."/>
            <person name="McCowan C."/>
            <person name="Murphy C."/>
            <person name="Neiman D."/>
            <person name="Pearson M."/>
            <person name="Priest M."/>
            <person name="Roberts A."/>
            <person name="Saif S."/>
            <person name="Shea T."/>
            <person name="Sisk P."/>
            <person name="Sykes S."/>
            <person name="Wortman J."/>
            <person name="Nusbaum C."/>
            <person name="Birren B."/>
        </authorList>
    </citation>
    <scope>NUCLEOTIDE SEQUENCE [LARGE SCALE GENOMIC DNA]</scope>
    <source>
        <strain evidence="1 2">CIP 81.8</strain>
    </source>
</reference>
<proteinExistence type="predicted"/>
<dbReference type="EMBL" id="APQI01000006">
    <property type="protein sequence ID" value="ENV97554.1"/>
    <property type="molecule type" value="Genomic_DNA"/>
</dbReference>
<evidence type="ECO:0000313" key="1">
    <source>
        <dbReference type="EMBL" id="ENV97554.1"/>
    </source>
</evidence>
<protein>
    <recommendedName>
        <fullName evidence="3">PIN domain-containing protein</fullName>
    </recommendedName>
</protein>
<accession>A0ABP2UBY0</accession>
<sequence length="354" mass="41416">MKYILDTSILQPCDIILTRQNKPISKTIRYFSDSDYSHALTCLSNSSLIEATLKGRVFTENPERLIFNEKEECKVLRLKSELSIENVKIIIHFLRNQIGTMYSVKEALLTIKLSETDALPKDQTQFCSRLVAQAYKEANIFLVSNPNYCTPEALNSSDLLETVSDAVRIATNEEISFAKQPSQIKENQKQTYIWLDAATELAKQEKFKIITQGDVGKFLIQYRKYDHDICKSIKSTNYLQQYKLDELVNSSRYIFNSHAQVNFDREYKVNFEIIERHSINYFNSIKNSQDFKLEYFSLLEKMYKNLLIQAIQRLTTLENYLVRDMHLHKNKIESLMSLYQKVETLKDKTIRIIS</sequence>
<dbReference type="Proteomes" id="UP000013024">
    <property type="component" value="Unassembled WGS sequence"/>
</dbReference>
<dbReference type="SUPFAM" id="SSF54001">
    <property type="entry name" value="Cysteine proteinases"/>
    <property type="match status" value="1"/>
</dbReference>
<dbReference type="RefSeq" id="WP_005048799.1">
    <property type="nucleotide sequence ID" value="NZ_KB849780.1"/>
</dbReference>
<dbReference type="Pfam" id="PF05708">
    <property type="entry name" value="Peptidase_C92"/>
    <property type="match status" value="1"/>
</dbReference>
<evidence type="ECO:0008006" key="3">
    <source>
        <dbReference type="Google" id="ProtNLM"/>
    </source>
</evidence>
<keyword evidence="2" id="KW-1185">Reference proteome</keyword>